<dbReference type="AlphaFoldDB" id="X1G1U4"/>
<organism evidence="1">
    <name type="scientific">marine sediment metagenome</name>
    <dbReference type="NCBI Taxonomy" id="412755"/>
    <lineage>
        <taxon>unclassified sequences</taxon>
        <taxon>metagenomes</taxon>
        <taxon>ecological metagenomes</taxon>
    </lineage>
</organism>
<feature type="non-terminal residue" evidence="1">
    <location>
        <position position="1"/>
    </location>
</feature>
<name>X1G1U4_9ZZZZ</name>
<sequence>SVQNHYYDKNKIIIKAFIYSYLASSKSISK</sequence>
<comment type="caution">
    <text evidence="1">The sequence shown here is derived from an EMBL/GenBank/DDBJ whole genome shotgun (WGS) entry which is preliminary data.</text>
</comment>
<evidence type="ECO:0000313" key="1">
    <source>
        <dbReference type="EMBL" id="GAH26973.1"/>
    </source>
</evidence>
<dbReference type="EMBL" id="BART01041559">
    <property type="protein sequence ID" value="GAH26973.1"/>
    <property type="molecule type" value="Genomic_DNA"/>
</dbReference>
<reference evidence="1" key="1">
    <citation type="journal article" date="2014" name="Front. Microbiol.">
        <title>High frequency of phylogenetically diverse reductive dehalogenase-homologous genes in deep subseafloor sedimentary metagenomes.</title>
        <authorList>
            <person name="Kawai M."/>
            <person name="Futagami T."/>
            <person name="Toyoda A."/>
            <person name="Takaki Y."/>
            <person name="Nishi S."/>
            <person name="Hori S."/>
            <person name="Arai W."/>
            <person name="Tsubouchi T."/>
            <person name="Morono Y."/>
            <person name="Uchiyama I."/>
            <person name="Ito T."/>
            <person name="Fujiyama A."/>
            <person name="Inagaki F."/>
            <person name="Takami H."/>
        </authorList>
    </citation>
    <scope>NUCLEOTIDE SEQUENCE</scope>
    <source>
        <strain evidence="1">Expedition CK06-06</strain>
    </source>
</reference>
<proteinExistence type="predicted"/>
<gene>
    <name evidence="1" type="ORF">S01H4_66786</name>
</gene>
<accession>X1G1U4</accession>
<protein>
    <submittedName>
        <fullName evidence="1">Uncharacterized protein</fullName>
    </submittedName>
</protein>